<dbReference type="InterPro" id="IPR018723">
    <property type="entry name" value="DUF2254_membrane"/>
</dbReference>
<comment type="caution">
    <text evidence="2">The sequence shown here is derived from an EMBL/GenBank/DDBJ whole genome shotgun (WGS) entry which is preliminary data.</text>
</comment>
<evidence type="ECO:0000313" key="3">
    <source>
        <dbReference type="Proteomes" id="UP000660885"/>
    </source>
</evidence>
<reference evidence="2 3" key="1">
    <citation type="submission" date="2021-01" db="EMBL/GenBank/DDBJ databases">
        <title>Belnapia mucosa sp. nov. and Belnapia arida sp. nov., isolated from the Tabernas Desert (Almeria, Spain).</title>
        <authorList>
            <person name="Molina-Menor E."/>
            <person name="Vidal-Verdu A."/>
            <person name="Calonge A."/>
            <person name="Satari L."/>
            <person name="Pereto J."/>
            <person name="Porcar M."/>
        </authorList>
    </citation>
    <scope>NUCLEOTIDE SEQUENCE [LARGE SCALE GENOMIC DNA]</scope>
    <source>
        <strain evidence="2 3">T18</strain>
    </source>
</reference>
<keyword evidence="3" id="KW-1185">Reference proteome</keyword>
<protein>
    <submittedName>
        <fullName evidence="2">DUF2254 domain-containing protein</fullName>
    </submittedName>
</protein>
<proteinExistence type="predicted"/>
<dbReference type="Pfam" id="PF10011">
    <property type="entry name" value="DUF2254"/>
    <property type="match status" value="1"/>
</dbReference>
<sequence length="173" mass="18902">MARVNRSTRSSSSSIRRLQLVRSVPSRGDAASQREALSLGDRQTAAQDLEFAVRQLAEVAVRALSPDINDPFTAMAVLDRFGDVLCGMTDRHLPGSAVLRDGRAVLFRRAGLPWAARRHVPLDPAERRWFGGRPSPFVRDPRRCSDDGAGAGAPRRAAPPCRPRPCRGAAEPR</sequence>
<organism evidence="2 3">
    <name type="scientific">Belnapia arida</name>
    <dbReference type="NCBI Taxonomy" id="2804533"/>
    <lineage>
        <taxon>Bacteria</taxon>
        <taxon>Pseudomonadati</taxon>
        <taxon>Pseudomonadota</taxon>
        <taxon>Alphaproteobacteria</taxon>
        <taxon>Acetobacterales</taxon>
        <taxon>Roseomonadaceae</taxon>
        <taxon>Belnapia</taxon>
    </lineage>
</organism>
<evidence type="ECO:0000256" key="1">
    <source>
        <dbReference type="SAM" id="MobiDB-lite"/>
    </source>
</evidence>
<gene>
    <name evidence="2" type="ORF">JMJ56_31560</name>
</gene>
<name>A0ABS1UCT5_9PROT</name>
<evidence type="ECO:0000313" key="2">
    <source>
        <dbReference type="EMBL" id="MBL6082505.1"/>
    </source>
</evidence>
<dbReference type="EMBL" id="JAETWB010000075">
    <property type="protein sequence ID" value="MBL6082505.1"/>
    <property type="molecule type" value="Genomic_DNA"/>
</dbReference>
<feature type="region of interest" description="Disordered" evidence="1">
    <location>
        <begin position="132"/>
        <end position="173"/>
    </location>
</feature>
<accession>A0ABS1UCT5</accession>
<dbReference type="Proteomes" id="UP000660885">
    <property type="component" value="Unassembled WGS sequence"/>
</dbReference>